<evidence type="ECO:0008006" key="3">
    <source>
        <dbReference type="Google" id="ProtNLM"/>
    </source>
</evidence>
<dbReference type="InterPro" id="IPR052055">
    <property type="entry name" value="Hepadnavirus_pol/RT"/>
</dbReference>
<reference evidence="1" key="1">
    <citation type="submission" date="2016-04" db="EMBL/GenBank/DDBJ databases">
        <authorList>
            <person name="Nguyen H.D."/>
            <person name="Samba Siva P."/>
            <person name="Cullis J."/>
            <person name="Levesque C.A."/>
            <person name="Hambleton S."/>
        </authorList>
    </citation>
    <scope>NUCLEOTIDE SEQUENCE</scope>
    <source>
        <strain evidence="1">DAOMC 236416</strain>
    </source>
</reference>
<protein>
    <recommendedName>
        <fullName evidence="3">Reverse transcriptase domain-containing protein</fullName>
    </recommendedName>
</protein>
<dbReference type="PANTHER" id="PTHR33050">
    <property type="entry name" value="REVERSE TRANSCRIPTASE DOMAIN-CONTAINING PROTEIN"/>
    <property type="match status" value="1"/>
</dbReference>
<evidence type="ECO:0000313" key="1">
    <source>
        <dbReference type="EMBL" id="KAE8239988.1"/>
    </source>
</evidence>
<comment type="caution">
    <text evidence="1">The sequence shown here is derived from an EMBL/GenBank/DDBJ whole genome shotgun (WGS) entry which is preliminary data.</text>
</comment>
<organism evidence="1 2">
    <name type="scientific">Tilletia indica</name>
    <dbReference type="NCBI Taxonomy" id="43049"/>
    <lineage>
        <taxon>Eukaryota</taxon>
        <taxon>Fungi</taxon>
        <taxon>Dikarya</taxon>
        <taxon>Basidiomycota</taxon>
        <taxon>Ustilaginomycotina</taxon>
        <taxon>Exobasidiomycetes</taxon>
        <taxon>Tilletiales</taxon>
        <taxon>Tilletiaceae</taxon>
        <taxon>Tilletia</taxon>
    </lineage>
</organism>
<gene>
    <name evidence="1" type="ORF">A4X13_0g7987</name>
</gene>
<name>A0A8T8SGU8_9BASI</name>
<dbReference type="InterPro" id="IPR043502">
    <property type="entry name" value="DNA/RNA_pol_sf"/>
</dbReference>
<dbReference type="PANTHER" id="PTHR33050:SF7">
    <property type="entry name" value="RIBONUCLEASE H"/>
    <property type="match status" value="1"/>
</dbReference>
<sequence>MPSSTVLAPKHFTREQAPLITAWKNKALTDGFAVGPFSQQEIETGVGTFVCVPLTVVHTPATDTKAEKNRVCFNASWPTNVESGSMGIQSINDEIQGEDWTCEWLLITEVKLLLAYAGPRARAMGFDLADAYQQLPNAPWQRRRFVFEVEGEFFVWIVGMFGIATMAALFGQLCDVLCWWIERSFPSVKARHFADDHLLLHDGTDSCPPTTAIYAEVARFGWRVHATKHFSWSRRFVLLGFEWDMDQKTVALTEDKRSKYLRKLSAVLTSTAVRYQDISSVAGTLIHVCSVFPERRSSLNAIYAFRNRFNRRRRFQSLKIPTSTASELRSWITFLQTPSLVRSFRPPASSFPHLVYSDASNLGCGVVIDGRAQAWALPGIIDEEGIDIGVMEAWALQLALEACISMGARDCTVRFQVDNLGVVYAFRKGRSRSKWTNCCLRCIAELAVATNITMSMAYVASADNLADAPSRGDCSQFQMLHLELAAPWQEFLGAAPQS</sequence>
<reference evidence="1" key="2">
    <citation type="journal article" date="2019" name="IMA Fungus">
        <title>Genome sequencing and comparison of five Tilletia species to identify candidate genes for the detection of regulated species infecting wheat.</title>
        <authorList>
            <person name="Nguyen H.D.T."/>
            <person name="Sultana T."/>
            <person name="Kesanakurti P."/>
            <person name="Hambleton S."/>
        </authorList>
    </citation>
    <scope>NUCLEOTIDE SEQUENCE</scope>
    <source>
        <strain evidence="1">DAOMC 236416</strain>
    </source>
</reference>
<dbReference type="SUPFAM" id="SSF56672">
    <property type="entry name" value="DNA/RNA polymerases"/>
    <property type="match status" value="1"/>
</dbReference>
<keyword evidence="2" id="KW-1185">Reference proteome</keyword>
<dbReference type="Proteomes" id="UP000077521">
    <property type="component" value="Unassembled WGS sequence"/>
</dbReference>
<evidence type="ECO:0000313" key="2">
    <source>
        <dbReference type="Proteomes" id="UP000077521"/>
    </source>
</evidence>
<accession>A0A8T8SGU8</accession>
<dbReference type="Gene3D" id="3.10.10.10">
    <property type="entry name" value="HIV Type 1 Reverse Transcriptase, subunit A, domain 1"/>
    <property type="match status" value="1"/>
</dbReference>
<dbReference type="Gene3D" id="3.30.70.270">
    <property type="match status" value="1"/>
</dbReference>
<dbReference type="AlphaFoldDB" id="A0A8T8SGU8"/>
<dbReference type="InterPro" id="IPR043128">
    <property type="entry name" value="Rev_trsase/Diguanyl_cyclase"/>
</dbReference>
<dbReference type="EMBL" id="LWDF02001181">
    <property type="protein sequence ID" value="KAE8239988.1"/>
    <property type="molecule type" value="Genomic_DNA"/>
</dbReference>
<proteinExistence type="predicted"/>